<proteinExistence type="predicted"/>
<dbReference type="Pfam" id="PF10151">
    <property type="entry name" value="TMEM214"/>
    <property type="match status" value="1"/>
</dbReference>
<dbReference type="EMBL" id="JBANAX010000297">
    <property type="protein sequence ID" value="KAL1214848.1"/>
    <property type="molecule type" value="Genomic_DNA"/>
</dbReference>
<sequence length="760" mass="85701">MDPVDESLKQKPTAKIVITDGVGELTLVMARFKGKSSERDGFDDGDEDISASHTDLMVEETEQPKPNKEKNSTGDLAIAAAKIDTSDLQKFFDNETNPITPSYWSPALKLFRLFDYYGTKFSGVSCPWYEMFSEYISSKQLFDMIDVPLCHIPNHVYQTTVSWLDQEVTDDAVDAFVLWAFNYIPHDVYFAHNGGWKDGKKPTDISNVAMFVVLALVLQTRPHVLIALLPTLHRRVYYRPARIPLAVWMTAQAAKGDLSLGLYTWAHYLVPQLSSSIRHNQSWDLILASVEKILLEQNNLNMFVHNPVWKGMPLFPPRSFEILLLHTFHLLPTTVEVIDRLKEIYPAMKEVALTGALKSDSQFEAIQHIFNFSLRLAGEENTILADEATEIAIFCLIKNHDCCGLWDHLFRMNLKASAVILKKLWTNGTAVSQALKRLMQKIFTFSLLSVEDADAEYTDFAEQVTAICILSLTKNVDCWKHWGTLYKKTLRSSAVLLRKFVEEWKSSAPESDEMKQVTQEMFTFSLKLAREGNPDLTEEATETAIWSLKEIVDSLKLWDNLNEEKLKACVGLLKNLVEKWNDHSLQLSSSSSRDTLASAPRSEAMKQVTKLIFTFSFTLAKEVTGNPVLAKEATVIAIWSLTENIDCCDCWDNLYEDNLEPSVALLKLLVDKWKVHSLRLSSDTLTLSQLMKSLMLKNKKAISEGGANASLYREADKSCKVISRKLSWGSSCLKGGTAVVVAVVIVAVSLPVVYHTTLRL</sequence>
<keyword evidence="3" id="KW-1185">Reference proteome</keyword>
<keyword evidence="1" id="KW-0472">Membrane</keyword>
<feature type="transmembrane region" description="Helical" evidence="1">
    <location>
        <begin position="732"/>
        <end position="754"/>
    </location>
</feature>
<gene>
    <name evidence="2" type="ORF">V5N11_022292</name>
</gene>
<name>A0ABD1B7D0_CARAN</name>
<evidence type="ECO:0000313" key="3">
    <source>
        <dbReference type="Proteomes" id="UP001558713"/>
    </source>
</evidence>
<evidence type="ECO:0000256" key="1">
    <source>
        <dbReference type="SAM" id="Phobius"/>
    </source>
</evidence>
<keyword evidence="1" id="KW-0812">Transmembrane</keyword>
<accession>A0ABD1B7D0</accession>
<dbReference type="PANTHER" id="PTHR13448">
    <property type="entry name" value="TRANSMEMBRANE PROTEIN 214"/>
    <property type="match status" value="1"/>
</dbReference>
<protein>
    <submittedName>
        <fullName evidence="2">Uncharacterized protein</fullName>
    </submittedName>
</protein>
<reference evidence="2 3" key="1">
    <citation type="submission" date="2024-04" db="EMBL/GenBank/DDBJ databases">
        <title>Genome assembly C_amara_ONT_v2.</title>
        <authorList>
            <person name="Yant L."/>
            <person name="Moore C."/>
            <person name="Slenker M."/>
        </authorList>
    </citation>
    <scope>NUCLEOTIDE SEQUENCE [LARGE SCALE GENOMIC DNA]</scope>
    <source>
        <tissue evidence="2">Leaf</tissue>
    </source>
</reference>
<dbReference type="PANTHER" id="PTHR13448:SF9">
    <property type="entry name" value="(RAPE) HYPOTHETICAL PROTEIN"/>
    <property type="match status" value="1"/>
</dbReference>
<dbReference type="InterPro" id="IPR019308">
    <property type="entry name" value="TMEM214"/>
</dbReference>
<evidence type="ECO:0000313" key="2">
    <source>
        <dbReference type="EMBL" id="KAL1214848.1"/>
    </source>
</evidence>
<organism evidence="2 3">
    <name type="scientific">Cardamine amara subsp. amara</name>
    <dbReference type="NCBI Taxonomy" id="228776"/>
    <lineage>
        <taxon>Eukaryota</taxon>
        <taxon>Viridiplantae</taxon>
        <taxon>Streptophyta</taxon>
        <taxon>Embryophyta</taxon>
        <taxon>Tracheophyta</taxon>
        <taxon>Spermatophyta</taxon>
        <taxon>Magnoliopsida</taxon>
        <taxon>eudicotyledons</taxon>
        <taxon>Gunneridae</taxon>
        <taxon>Pentapetalae</taxon>
        <taxon>rosids</taxon>
        <taxon>malvids</taxon>
        <taxon>Brassicales</taxon>
        <taxon>Brassicaceae</taxon>
        <taxon>Cardamineae</taxon>
        <taxon>Cardamine</taxon>
    </lineage>
</organism>
<dbReference type="Proteomes" id="UP001558713">
    <property type="component" value="Unassembled WGS sequence"/>
</dbReference>
<dbReference type="AlphaFoldDB" id="A0ABD1B7D0"/>
<keyword evidence="1" id="KW-1133">Transmembrane helix</keyword>
<comment type="caution">
    <text evidence="2">The sequence shown here is derived from an EMBL/GenBank/DDBJ whole genome shotgun (WGS) entry which is preliminary data.</text>
</comment>